<protein>
    <submittedName>
        <fullName evidence="1">Uncharacterized protein</fullName>
    </submittedName>
</protein>
<dbReference type="EMBL" id="GGEC01077199">
    <property type="protein sequence ID" value="MBX57683.1"/>
    <property type="molecule type" value="Transcribed_RNA"/>
</dbReference>
<evidence type="ECO:0000313" key="1">
    <source>
        <dbReference type="EMBL" id="MBX57683.1"/>
    </source>
</evidence>
<name>A0A2P2PSK4_RHIMU</name>
<accession>A0A2P2PSK4</accession>
<sequence length="20" mass="2481">MMIRRVQLQETVEQLFKAFL</sequence>
<reference evidence="1" key="1">
    <citation type="submission" date="2018-02" db="EMBL/GenBank/DDBJ databases">
        <title>Rhizophora mucronata_Transcriptome.</title>
        <authorList>
            <person name="Meera S.P."/>
            <person name="Sreeshan A."/>
            <person name="Augustine A."/>
        </authorList>
    </citation>
    <scope>NUCLEOTIDE SEQUENCE</scope>
    <source>
        <tissue evidence="1">Leaf</tissue>
    </source>
</reference>
<proteinExistence type="predicted"/>
<organism evidence="1">
    <name type="scientific">Rhizophora mucronata</name>
    <name type="common">Asiatic mangrove</name>
    <dbReference type="NCBI Taxonomy" id="61149"/>
    <lineage>
        <taxon>Eukaryota</taxon>
        <taxon>Viridiplantae</taxon>
        <taxon>Streptophyta</taxon>
        <taxon>Embryophyta</taxon>
        <taxon>Tracheophyta</taxon>
        <taxon>Spermatophyta</taxon>
        <taxon>Magnoliopsida</taxon>
        <taxon>eudicotyledons</taxon>
        <taxon>Gunneridae</taxon>
        <taxon>Pentapetalae</taxon>
        <taxon>rosids</taxon>
        <taxon>fabids</taxon>
        <taxon>Malpighiales</taxon>
        <taxon>Rhizophoraceae</taxon>
        <taxon>Rhizophora</taxon>
    </lineage>
</organism>
<dbReference type="AlphaFoldDB" id="A0A2P2PSK4"/>